<dbReference type="Proteomes" id="UP001549145">
    <property type="component" value="Unassembled WGS sequence"/>
</dbReference>
<proteinExistence type="predicted"/>
<keyword evidence="1" id="KW-1133">Transmembrane helix</keyword>
<sequence>MPRVTSRRRPWKQLVFASHPSGEPGTSDIVMGVLGIALLAGFCLIMAANVVDGLTGVTG</sequence>
<organism evidence="2 3">
    <name type="scientific">Methylobacterium goesingense</name>
    <dbReference type="NCBI Taxonomy" id="243690"/>
    <lineage>
        <taxon>Bacteria</taxon>
        <taxon>Pseudomonadati</taxon>
        <taxon>Pseudomonadota</taxon>
        <taxon>Alphaproteobacteria</taxon>
        <taxon>Hyphomicrobiales</taxon>
        <taxon>Methylobacteriaceae</taxon>
        <taxon>Methylobacterium</taxon>
    </lineage>
</organism>
<evidence type="ECO:0000313" key="3">
    <source>
        <dbReference type="Proteomes" id="UP001549145"/>
    </source>
</evidence>
<keyword evidence="3" id="KW-1185">Reference proteome</keyword>
<evidence type="ECO:0000313" key="2">
    <source>
        <dbReference type="EMBL" id="MET3691988.1"/>
    </source>
</evidence>
<accession>A0ABV2L2C4</accession>
<protein>
    <submittedName>
        <fullName evidence="2">Uncharacterized protein</fullName>
    </submittedName>
</protein>
<dbReference type="EMBL" id="JBEPMM010000003">
    <property type="protein sequence ID" value="MET3691988.1"/>
    <property type="molecule type" value="Genomic_DNA"/>
</dbReference>
<keyword evidence="1" id="KW-0812">Transmembrane</keyword>
<name>A0ABV2L2C4_9HYPH</name>
<gene>
    <name evidence="2" type="ORF">ABID43_001519</name>
</gene>
<evidence type="ECO:0000256" key="1">
    <source>
        <dbReference type="SAM" id="Phobius"/>
    </source>
</evidence>
<feature type="transmembrane region" description="Helical" evidence="1">
    <location>
        <begin position="29"/>
        <end position="51"/>
    </location>
</feature>
<comment type="caution">
    <text evidence="2">The sequence shown here is derived from an EMBL/GenBank/DDBJ whole genome shotgun (WGS) entry which is preliminary data.</text>
</comment>
<keyword evidence="1" id="KW-0472">Membrane</keyword>
<dbReference type="RefSeq" id="WP_238281259.1">
    <property type="nucleotide sequence ID" value="NZ_BPQL01000120.1"/>
</dbReference>
<reference evidence="2 3" key="1">
    <citation type="submission" date="2024-06" db="EMBL/GenBank/DDBJ databases">
        <title>Genomic Encyclopedia of Type Strains, Phase IV (KMG-IV): sequencing the most valuable type-strain genomes for metagenomic binning, comparative biology and taxonomic classification.</title>
        <authorList>
            <person name="Goeker M."/>
        </authorList>
    </citation>
    <scope>NUCLEOTIDE SEQUENCE [LARGE SCALE GENOMIC DNA]</scope>
    <source>
        <strain evidence="2 3">DSM 21331</strain>
    </source>
</reference>